<name>A0AAW2BB82_9ROSI</name>
<gene>
    <name evidence="2" type="ORF">SO802_032776</name>
</gene>
<evidence type="ECO:0000256" key="1">
    <source>
        <dbReference type="SAM" id="Coils"/>
    </source>
</evidence>
<evidence type="ECO:0000313" key="2">
    <source>
        <dbReference type="EMBL" id="KAK9983251.1"/>
    </source>
</evidence>
<feature type="coiled-coil region" evidence="1">
    <location>
        <begin position="36"/>
        <end position="63"/>
    </location>
</feature>
<dbReference type="EMBL" id="JAZDWU010000012">
    <property type="protein sequence ID" value="KAK9983251.1"/>
    <property type="molecule type" value="Genomic_DNA"/>
</dbReference>
<protein>
    <submittedName>
        <fullName evidence="2">Uncharacterized protein</fullName>
    </submittedName>
</protein>
<evidence type="ECO:0000313" key="3">
    <source>
        <dbReference type="Proteomes" id="UP001459277"/>
    </source>
</evidence>
<keyword evidence="1" id="KW-0175">Coiled coil</keyword>
<dbReference type="PANTHER" id="PTHR33116:SF86">
    <property type="entry name" value="REVERSE TRANSCRIPTASE DOMAIN-CONTAINING PROTEIN"/>
    <property type="match status" value="1"/>
</dbReference>
<dbReference type="Proteomes" id="UP001459277">
    <property type="component" value="Unassembled WGS sequence"/>
</dbReference>
<sequence length="122" mass="13579">MGYAIKNAPHYLKSRLTNSIGINASNKKEKHLGIPIASSRDKKAAAEEIIEKVKQRLQGWKIKTLSQAGRAILISSVASSILSYQASSLILPNEVCSKLDSLNRRFWWGTMDDNKKGCYLKS</sequence>
<comment type="caution">
    <text evidence="2">The sequence shown here is derived from an EMBL/GenBank/DDBJ whole genome shotgun (WGS) entry which is preliminary data.</text>
</comment>
<reference evidence="2 3" key="1">
    <citation type="submission" date="2024-01" db="EMBL/GenBank/DDBJ databases">
        <title>A telomere-to-telomere, gap-free genome of sweet tea (Lithocarpus litseifolius).</title>
        <authorList>
            <person name="Zhou J."/>
        </authorList>
    </citation>
    <scope>NUCLEOTIDE SEQUENCE [LARGE SCALE GENOMIC DNA]</scope>
    <source>
        <strain evidence="2">Zhou-2022a</strain>
        <tissue evidence="2">Leaf</tissue>
    </source>
</reference>
<dbReference type="AlphaFoldDB" id="A0AAW2BB82"/>
<keyword evidence="3" id="KW-1185">Reference proteome</keyword>
<accession>A0AAW2BB82</accession>
<proteinExistence type="predicted"/>
<dbReference type="PANTHER" id="PTHR33116">
    <property type="entry name" value="REVERSE TRANSCRIPTASE ZINC-BINDING DOMAIN-CONTAINING PROTEIN-RELATED-RELATED"/>
    <property type="match status" value="1"/>
</dbReference>
<organism evidence="2 3">
    <name type="scientific">Lithocarpus litseifolius</name>
    <dbReference type="NCBI Taxonomy" id="425828"/>
    <lineage>
        <taxon>Eukaryota</taxon>
        <taxon>Viridiplantae</taxon>
        <taxon>Streptophyta</taxon>
        <taxon>Embryophyta</taxon>
        <taxon>Tracheophyta</taxon>
        <taxon>Spermatophyta</taxon>
        <taxon>Magnoliopsida</taxon>
        <taxon>eudicotyledons</taxon>
        <taxon>Gunneridae</taxon>
        <taxon>Pentapetalae</taxon>
        <taxon>rosids</taxon>
        <taxon>fabids</taxon>
        <taxon>Fagales</taxon>
        <taxon>Fagaceae</taxon>
        <taxon>Lithocarpus</taxon>
    </lineage>
</organism>